<reference evidence="9" key="2">
    <citation type="submission" date="2023-12" db="EMBL/GenBank/DDBJ databases">
        <authorList>
            <person name="Sun Q."/>
            <person name="Inoue M."/>
        </authorList>
    </citation>
    <scope>NUCLEOTIDE SEQUENCE</scope>
    <source>
        <strain evidence="9">JCM 17590</strain>
    </source>
</reference>
<evidence type="ECO:0000313" key="10">
    <source>
        <dbReference type="Proteomes" id="UP001415169"/>
    </source>
</evidence>
<evidence type="ECO:0000259" key="8">
    <source>
        <dbReference type="Pfam" id="PF05140"/>
    </source>
</evidence>
<accession>A0ABP7ZLW2</accession>
<evidence type="ECO:0000256" key="4">
    <source>
        <dbReference type="ARBA" id="ARBA00022989"/>
    </source>
</evidence>
<keyword evidence="10" id="KW-1185">Reference proteome</keyword>
<feature type="compositionally biased region" description="Basic and acidic residues" evidence="6">
    <location>
        <begin position="22"/>
        <end position="39"/>
    </location>
</feature>
<dbReference type="PANTHER" id="PTHR31566">
    <property type="entry name" value="CYTOCHROME C BIOGENESIS PROTEIN CCS1, CHLOROPLASTIC"/>
    <property type="match status" value="1"/>
</dbReference>
<feature type="transmembrane region" description="Helical" evidence="7">
    <location>
        <begin position="68"/>
        <end position="85"/>
    </location>
</feature>
<dbReference type="PANTHER" id="PTHR31566:SF0">
    <property type="entry name" value="CYTOCHROME C BIOGENESIS PROTEIN CCS1, CHLOROPLASTIC"/>
    <property type="match status" value="1"/>
</dbReference>
<dbReference type="RefSeq" id="WP_344792061.1">
    <property type="nucleotide sequence ID" value="NZ_BAABBV010000001.1"/>
</dbReference>
<feature type="region of interest" description="Disordered" evidence="6">
    <location>
        <begin position="1"/>
        <end position="41"/>
    </location>
</feature>
<evidence type="ECO:0000256" key="1">
    <source>
        <dbReference type="ARBA" id="ARBA00004141"/>
    </source>
</evidence>
<evidence type="ECO:0000256" key="7">
    <source>
        <dbReference type="SAM" id="Phobius"/>
    </source>
</evidence>
<dbReference type="Pfam" id="PF05140">
    <property type="entry name" value="ResB"/>
    <property type="match status" value="1"/>
</dbReference>
<proteinExistence type="predicted"/>
<keyword evidence="3" id="KW-0201">Cytochrome c-type biogenesis</keyword>
<evidence type="ECO:0000256" key="6">
    <source>
        <dbReference type="SAM" id="MobiDB-lite"/>
    </source>
</evidence>
<feature type="transmembrane region" description="Helical" evidence="7">
    <location>
        <begin position="220"/>
        <end position="241"/>
    </location>
</feature>
<keyword evidence="5 7" id="KW-0472">Membrane</keyword>
<feature type="region of interest" description="Disordered" evidence="6">
    <location>
        <begin position="547"/>
        <end position="576"/>
    </location>
</feature>
<dbReference type="EMBL" id="BAABBV010000001">
    <property type="protein sequence ID" value="GAA4163621.1"/>
    <property type="molecule type" value="Genomic_DNA"/>
</dbReference>
<dbReference type="InterPro" id="IPR007816">
    <property type="entry name" value="ResB-like_domain"/>
</dbReference>
<protein>
    <submittedName>
        <fullName evidence="9">Cytochrome c biogenesis protein ResB</fullName>
    </submittedName>
</protein>
<sequence>MTAARGTRTSQFDRTAGGDLLPSDHIDTVDDSTRDERGAGEASVGNLKLGPLGWARWFWRQLTSMRTALFLLLMLALAAVPGSLVPQHLSDPNGVTQYKLDHPTLYPILDKLQLFDTYSSVWFSAIYLLLFVSLVGCIIPRVKHHIDAMMAKPPKTPVRLNRMAGFRSVVAPEGTDASAAVAGAQKLLKSQGYRTVVLDGPRGEKSVSAERGYLRETGNLVFHIALLGILIVVGIGGSFGWTAQRIVTVGQTYVDTNVNLDSFNPGRWVTGENLPPYSVTVNDLSVKYEKANTSAAGEPLDYDASVTATRADGSSYDAHIKVNHPLRIDGTSVYLLGNGYSPVLTFRNPQGKVVASGPTPFLAENSNMLSQGVVKVTDGLSKQLGVMGVFMPTAARDANGQLASSYPGLNNPRLSLTIFSGNLGLDDGVPQSVYELNADHLKQIAGPAAKTPALDLGVGETAKLPGNLGTVTFDKVERYASLDVHHDPTQGWVLVFAILILGGLLTSLFVPRRRMWVKAKTDASGAVTLEYAGLARGEDPRLDEAVESLASAHQSQLAEPRLAGAGTPSEFNETKA</sequence>
<feature type="domain" description="ResB-like" evidence="8">
    <location>
        <begin position="65"/>
        <end position="546"/>
    </location>
</feature>
<keyword evidence="4 7" id="KW-1133">Transmembrane helix</keyword>
<evidence type="ECO:0000256" key="5">
    <source>
        <dbReference type="ARBA" id="ARBA00023136"/>
    </source>
</evidence>
<feature type="transmembrane region" description="Helical" evidence="7">
    <location>
        <begin position="491"/>
        <end position="510"/>
    </location>
</feature>
<dbReference type="Proteomes" id="UP001415169">
    <property type="component" value="Unassembled WGS sequence"/>
</dbReference>
<keyword evidence="2 7" id="KW-0812">Transmembrane</keyword>
<evidence type="ECO:0000256" key="2">
    <source>
        <dbReference type="ARBA" id="ARBA00022692"/>
    </source>
</evidence>
<evidence type="ECO:0000256" key="3">
    <source>
        <dbReference type="ARBA" id="ARBA00022748"/>
    </source>
</evidence>
<reference evidence="9" key="1">
    <citation type="journal article" date="2014" name="Int. J. Syst. Evol. Microbiol.">
        <title>Complete genome of a new Firmicutes species belonging to the dominant human colonic microbiota ('Ruminococcus bicirculans') reveals two chromosomes and a selective capacity to utilize plant glucans.</title>
        <authorList>
            <consortium name="NISC Comparative Sequencing Program"/>
            <person name="Wegmann U."/>
            <person name="Louis P."/>
            <person name="Goesmann A."/>
            <person name="Henrissat B."/>
            <person name="Duncan S.H."/>
            <person name="Flint H.J."/>
        </authorList>
    </citation>
    <scope>NUCLEOTIDE SEQUENCE</scope>
    <source>
        <strain evidence="9">JCM 17590</strain>
    </source>
</reference>
<gene>
    <name evidence="9" type="ORF">GCM10022286_24350</name>
</gene>
<feature type="transmembrane region" description="Helical" evidence="7">
    <location>
        <begin position="121"/>
        <end position="142"/>
    </location>
</feature>
<comment type="caution">
    <text evidence="9">The sequence shown here is derived from an EMBL/GenBank/DDBJ whole genome shotgun (WGS) entry which is preliminary data.</text>
</comment>
<evidence type="ECO:0000313" key="9">
    <source>
        <dbReference type="EMBL" id="GAA4163621.1"/>
    </source>
</evidence>
<organism evidence="9 10">
    <name type="scientific">Gryllotalpicola daejeonensis</name>
    <dbReference type="NCBI Taxonomy" id="993087"/>
    <lineage>
        <taxon>Bacteria</taxon>
        <taxon>Bacillati</taxon>
        <taxon>Actinomycetota</taxon>
        <taxon>Actinomycetes</taxon>
        <taxon>Micrococcales</taxon>
        <taxon>Microbacteriaceae</taxon>
        <taxon>Gryllotalpicola</taxon>
    </lineage>
</organism>
<comment type="subcellular location">
    <subcellularLocation>
        <location evidence="1">Membrane</location>
        <topology evidence="1">Multi-pass membrane protein</topology>
    </subcellularLocation>
</comment>
<dbReference type="InterPro" id="IPR023494">
    <property type="entry name" value="Cyt_c_bgen_Ccs1/CcsB/ResB"/>
</dbReference>
<name>A0ABP7ZLW2_9MICO</name>